<proteinExistence type="predicted"/>
<name>A0A3D8L149_9BACT</name>
<dbReference type="EMBL" id="QRGR01000052">
    <property type="protein sequence ID" value="RDV10732.1"/>
    <property type="molecule type" value="Genomic_DNA"/>
</dbReference>
<evidence type="ECO:0000313" key="2">
    <source>
        <dbReference type="EMBL" id="RDV10732.1"/>
    </source>
</evidence>
<evidence type="ECO:0000313" key="3">
    <source>
        <dbReference type="Proteomes" id="UP000256708"/>
    </source>
</evidence>
<keyword evidence="1" id="KW-0812">Transmembrane</keyword>
<sequence>MNKVFQALAANIMVTVIAVIVGFLIIGDFPKPEDLTSHILSIIFFVLPTYYWLSVYKNELRNKQTLLFSVLAIVSFWVSLFVGVVFVEFVKVVVYKQNFTLFDVIEGFVIYRLWVYMILMLINLIIATYFLNHYLKKAKNSSI</sequence>
<keyword evidence="1" id="KW-0472">Membrane</keyword>
<comment type="caution">
    <text evidence="2">The sequence shown here is derived from an EMBL/GenBank/DDBJ whole genome shotgun (WGS) entry which is preliminary data.</text>
</comment>
<protein>
    <submittedName>
        <fullName evidence="2">Uncharacterized protein</fullName>
    </submittedName>
</protein>
<keyword evidence="3" id="KW-1185">Reference proteome</keyword>
<dbReference type="Proteomes" id="UP000256708">
    <property type="component" value="Unassembled WGS sequence"/>
</dbReference>
<feature type="transmembrane region" description="Helical" evidence="1">
    <location>
        <begin position="109"/>
        <end position="131"/>
    </location>
</feature>
<feature type="transmembrane region" description="Helical" evidence="1">
    <location>
        <begin position="65"/>
        <end position="89"/>
    </location>
</feature>
<accession>A0A3D8L149</accession>
<dbReference type="AlphaFoldDB" id="A0A3D8L149"/>
<feature type="transmembrane region" description="Helical" evidence="1">
    <location>
        <begin position="7"/>
        <end position="29"/>
    </location>
</feature>
<reference evidence="3" key="1">
    <citation type="submission" date="2018-08" db="EMBL/GenBank/DDBJ databases">
        <authorList>
            <person name="Liu Z.-W."/>
            <person name="Du Z.-J."/>
        </authorList>
    </citation>
    <scope>NUCLEOTIDE SEQUENCE [LARGE SCALE GENOMIC DNA]</scope>
    <source>
        <strain evidence="3">H4X</strain>
    </source>
</reference>
<gene>
    <name evidence="2" type="ORF">DXT99_25835</name>
</gene>
<keyword evidence="1" id="KW-1133">Transmembrane helix</keyword>
<evidence type="ECO:0000256" key="1">
    <source>
        <dbReference type="SAM" id="Phobius"/>
    </source>
</evidence>
<organism evidence="2 3">
    <name type="scientific">Pontibacter diazotrophicus</name>
    <dbReference type="NCBI Taxonomy" id="1400979"/>
    <lineage>
        <taxon>Bacteria</taxon>
        <taxon>Pseudomonadati</taxon>
        <taxon>Bacteroidota</taxon>
        <taxon>Cytophagia</taxon>
        <taxon>Cytophagales</taxon>
        <taxon>Hymenobacteraceae</taxon>
        <taxon>Pontibacter</taxon>
    </lineage>
</organism>
<feature type="transmembrane region" description="Helical" evidence="1">
    <location>
        <begin position="35"/>
        <end position="53"/>
    </location>
</feature>